<keyword evidence="6" id="KW-1185">Reference proteome</keyword>
<gene>
    <name evidence="5" type="ORF">NDU88_004725</name>
</gene>
<evidence type="ECO:0000313" key="6">
    <source>
        <dbReference type="Proteomes" id="UP001066276"/>
    </source>
</evidence>
<dbReference type="Gene3D" id="3.30.70.270">
    <property type="match status" value="1"/>
</dbReference>
<dbReference type="InterPro" id="IPR043128">
    <property type="entry name" value="Rev_trsase/Diguanyl_cyclase"/>
</dbReference>
<accession>A0AAV7M899</accession>
<dbReference type="PANTHER" id="PTHR24559:SF454">
    <property type="entry name" value="RIBONUCLEASE H"/>
    <property type="match status" value="1"/>
</dbReference>
<dbReference type="Pfam" id="PF00078">
    <property type="entry name" value="RVT_1"/>
    <property type="match status" value="1"/>
</dbReference>
<organism evidence="5 6">
    <name type="scientific">Pleurodeles waltl</name>
    <name type="common">Iberian ribbed newt</name>
    <dbReference type="NCBI Taxonomy" id="8319"/>
    <lineage>
        <taxon>Eukaryota</taxon>
        <taxon>Metazoa</taxon>
        <taxon>Chordata</taxon>
        <taxon>Craniata</taxon>
        <taxon>Vertebrata</taxon>
        <taxon>Euteleostomi</taxon>
        <taxon>Amphibia</taxon>
        <taxon>Batrachia</taxon>
        <taxon>Caudata</taxon>
        <taxon>Salamandroidea</taxon>
        <taxon>Salamandridae</taxon>
        <taxon>Pleurodelinae</taxon>
        <taxon>Pleurodeles</taxon>
    </lineage>
</organism>
<name>A0AAV7M899_PLEWA</name>
<sequence length="174" mass="19207">MKNAPATFQRLVNQVLTGLDDFSAAYLDDIAMFSSTLEEHLQHLGRVLEALQKAGITIKLEKRCATPAAAAVNDASPHAARFPDTVLPDFNATSLGTENQRKACPDLRCPSGSTHRSLAGEKKRRTPTQPKKEQRTSLLSALHCKNEVKKKILETLWAIENTTFAYSMQGNLMK</sequence>
<evidence type="ECO:0000259" key="4">
    <source>
        <dbReference type="Pfam" id="PF00078"/>
    </source>
</evidence>
<dbReference type="InterPro" id="IPR053134">
    <property type="entry name" value="RNA-dir_DNA_polymerase"/>
</dbReference>
<dbReference type="EMBL" id="JANPWB010000014">
    <property type="protein sequence ID" value="KAJ1099626.1"/>
    <property type="molecule type" value="Genomic_DNA"/>
</dbReference>
<dbReference type="EC" id="3.1.26.4" evidence="2"/>
<dbReference type="SUPFAM" id="SSF56672">
    <property type="entry name" value="DNA/RNA polymerases"/>
    <property type="match status" value="1"/>
</dbReference>
<reference evidence="5" key="1">
    <citation type="journal article" date="2022" name="bioRxiv">
        <title>Sequencing and chromosome-scale assembly of the giantPleurodeles waltlgenome.</title>
        <authorList>
            <person name="Brown T."/>
            <person name="Elewa A."/>
            <person name="Iarovenko S."/>
            <person name="Subramanian E."/>
            <person name="Araus A.J."/>
            <person name="Petzold A."/>
            <person name="Susuki M."/>
            <person name="Suzuki K.-i.T."/>
            <person name="Hayashi T."/>
            <person name="Toyoda A."/>
            <person name="Oliveira C."/>
            <person name="Osipova E."/>
            <person name="Leigh N.D."/>
            <person name="Simon A."/>
            <person name="Yun M.H."/>
        </authorList>
    </citation>
    <scope>NUCLEOTIDE SEQUENCE</scope>
    <source>
        <strain evidence="5">20211129_DDA</strain>
        <tissue evidence="5">Liver</tissue>
    </source>
</reference>
<dbReference type="InterPro" id="IPR043502">
    <property type="entry name" value="DNA/RNA_pol_sf"/>
</dbReference>
<dbReference type="AlphaFoldDB" id="A0AAV7M899"/>
<evidence type="ECO:0000256" key="3">
    <source>
        <dbReference type="SAM" id="MobiDB-lite"/>
    </source>
</evidence>
<comment type="caution">
    <text evidence="5">The sequence shown here is derived from an EMBL/GenBank/DDBJ whole genome shotgun (WGS) entry which is preliminary data.</text>
</comment>
<dbReference type="InterPro" id="IPR000477">
    <property type="entry name" value="RT_dom"/>
</dbReference>
<evidence type="ECO:0000256" key="1">
    <source>
        <dbReference type="ARBA" id="ARBA00010879"/>
    </source>
</evidence>
<dbReference type="PANTHER" id="PTHR24559">
    <property type="entry name" value="TRANSPOSON TY3-I GAG-POL POLYPROTEIN"/>
    <property type="match status" value="1"/>
</dbReference>
<evidence type="ECO:0000313" key="5">
    <source>
        <dbReference type="EMBL" id="KAJ1099626.1"/>
    </source>
</evidence>
<dbReference type="GO" id="GO:0004523">
    <property type="term" value="F:RNA-DNA hybrid ribonuclease activity"/>
    <property type="evidence" value="ECO:0007669"/>
    <property type="project" value="UniProtKB-EC"/>
</dbReference>
<dbReference type="Proteomes" id="UP001066276">
    <property type="component" value="Chromosome 10"/>
</dbReference>
<feature type="region of interest" description="Disordered" evidence="3">
    <location>
        <begin position="99"/>
        <end position="135"/>
    </location>
</feature>
<protein>
    <recommendedName>
        <fullName evidence="2">ribonuclease H</fullName>
        <ecNumber evidence="2">3.1.26.4</ecNumber>
    </recommendedName>
</protein>
<feature type="domain" description="Reverse transcriptase" evidence="4">
    <location>
        <begin position="1"/>
        <end position="66"/>
    </location>
</feature>
<comment type="similarity">
    <text evidence="1">Belongs to the beta type-B retroviral polymerase family. HERV class-II K(HML-2) pol subfamily.</text>
</comment>
<evidence type="ECO:0000256" key="2">
    <source>
        <dbReference type="ARBA" id="ARBA00012180"/>
    </source>
</evidence>
<proteinExistence type="inferred from homology"/>